<dbReference type="PANTHER" id="PTHR11783">
    <property type="entry name" value="SULFOTRANSFERASE SULT"/>
    <property type="match status" value="1"/>
</dbReference>
<dbReference type="SUPFAM" id="SSF52540">
    <property type="entry name" value="P-loop containing nucleoside triphosphate hydrolases"/>
    <property type="match status" value="1"/>
</dbReference>
<accession>A0A1X6YE80</accession>
<keyword evidence="2 4" id="KW-0808">Transferase</keyword>
<evidence type="ECO:0000313" key="5">
    <source>
        <dbReference type="Proteomes" id="UP000193207"/>
    </source>
</evidence>
<dbReference type="InterPro" id="IPR027417">
    <property type="entry name" value="P-loop_NTPase"/>
</dbReference>
<dbReference type="Proteomes" id="UP000193207">
    <property type="component" value="Unassembled WGS sequence"/>
</dbReference>
<dbReference type="Pfam" id="PF00685">
    <property type="entry name" value="Sulfotransfer_1"/>
    <property type="match status" value="1"/>
</dbReference>
<evidence type="ECO:0000313" key="4">
    <source>
        <dbReference type="EMBL" id="SLN18643.1"/>
    </source>
</evidence>
<dbReference type="InterPro" id="IPR000863">
    <property type="entry name" value="Sulfotransferase_dom"/>
</dbReference>
<proteinExistence type="inferred from homology"/>
<evidence type="ECO:0000256" key="2">
    <source>
        <dbReference type="ARBA" id="ARBA00022679"/>
    </source>
</evidence>
<feature type="domain" description="Sulfotransferase" evidence="3">
    <location>
        <begin position="6"/>
        <end position="270"/>
    </location>
</feature>
<dbReference type="GO" id="GO:0008146">
    <property type="term" value="F:sulfotransferase activity"/>
    <property type="evidence" value="ECO:0007669"/>
    <property type="project" value="InterPro"/>
</dbReference>
<dbReference type="EMBL" id="FWFU01000001">
    <property type="protein sequence ID" value="SLN18643.1"/>
    <property type="molecule type" value="Genomic_DNA"/>
</dbReference>
<dbReference type="AlphaFoldDB" id="A0A1X6YE80"/>
<name>A0A1X6YE80_9RHOB</name>
<reference evidence="4 5" key="1">
    <citation type="submission" date="2017-03" db="EMBL/GenBank/DDBJ databases">
        <authorList>
            <person name="Afonso C.L."/>
            <person name="Miller P.J."/>
            <person name="Scott M.A."/>
            <person name="Spackman E."/>
            <person name="Goraichik I."/>
            <person name="Dimitrov K.M."/>
            <person name="Suarez D.L."/>
            <person name="Swayne D.E."/>
        </authorList>
    </citation>
    <scope>NUCLEOTIDE SEQUENCE [LARGE SCALE GENOMIC DNA]</scope>
    <source>
        <strain evidence="4 5">CECT 8110</strain>
    </source>
</reference>
<keyword evidence="5" id="KW-1185">Reference proteome</keyword>
<sequence>MKKNIVWLASYPKSGNTWTRIFLANYLSNAETPVPINEVKRFGMGDSIAKTYEIVARQRIDTKNVAQTLQLRDKVLRGISGNNADVNLVKTHNICKGARGVELIPPQYTRSAIYIIRNPLDMVLSYARHYNMTPERAAHAICHKDNALLPDAETVISFLGTWSDHVRSWTRKQPFPVLVLRYEDLLADPEGEFSKVIKHFGMDVDVERLRRAIRFASFKEVKKQEEAGGFIERPAASESFFTKGGSGHWKDELAPELAEQIRTANHATMKYHGYLDE</sequence>
<evidence type="ECO:0000256" key="1">
    <source>
        <dbReference type="ARBA" id="ARBA00005771"/>
    </source>
</evidence>
<gene>
    <name evidence="4" type="ORF">ROH8110_00582</name>
</gene>
<comment type="similarity">
    <text evidence="1">Belongs to the sulfotransferase 1 family.</text>
</comment>
<protein>
    <submittedName>
        <fullName evidence="4">Sulfotransferase domain protein</fullName>
    </submittedName>
</protein>
<evidence type="ECO:0000259" key="3">
    <source>
        <dbReference type="Pfam" id="PF00685"/>
    </source>
</evidence>
<dbReference type="OrthoDB" id="9804504at2"/>
<dbReference type="RefSeq" id="WP_085816259.1">
    <property type="nucleotide sequence ID" value="NZ_FWFU01000001.1"/>
</dbReference>
<dbReference type="Gene3D" id="3.40.50.300">
    <property type="entry name" value="P-loop containing nucleotide triphosphate hydrolases"/>
    <property type="match status" value="1"/>
</dbReference>
<organism evidence="4 5">
    <name type="scientific">Roseovarius halotolerans</name>
    <dbReference type="NCBI Taxonomy" id="505353"/>
    <lineage>
        <taxon>Bacteria</taxon>
        <taxon>Pseudomonadati</taxon>
        <taxon>Pseudomonadota</taxon>
        <taxon>Alphaproteobacteria</taxon>
        <taxon>Rhodobacterales</taxon>
        <taxon>Roseobacteraceae</taxon>
        <taxon>Roseovarius</taxon>
    </lineage>
</organism>